<keyword evidence="1" id="KW-0472">Membrane</keyword>
<protein>
    <submittedName>
        <fullName evidence="2">Transmembrane protein, putative</fullName>
    </submittedName>
</protein>
<keyword evidence="1 2" id="KW-0812">Transmembrane</keyword>
<dbReference type="Proteomes" id="UP000009168">
    <property type="component" value="Unassembled WGS sequence"/>
</dbReference>
<reference evidence="3" key="1">
    <citation type="journal article" date="2006" name="PLoS Biol.">
        <title>Macronuclear genome sequence of the ciliate Tetrahymena thermophila, a model eukaryote.</title>
        <authorList>
            <person name="Eisen J.A."/>
            <person name="Coyne R.S."/>
            <person name="Wu M."/>
            <person name="Wu D."/>
            <person name="Thiagarajan M."/>
            <person name="Wortman J.R."/>
            <person name="Badger J.H."/>
            <person name="Ren Q."/>
            <person name="Amedeo P."/>
            <person name="Jones K.M."/>
            <person name="Tallon L.J."/>
            <person name="Delcher A.L."/>
            <person name="Salzberg S.L."/>
            <person name="Silva J.C."/>
            <person name="Haas B.J."/>
            <person name="Majoros W.H."/>
            <person name="Farzad M."/>
            <person name="Carlton J.M."/>
            <person name="Smith R.K. Jr."/>
            <person name="Garg J."/>
            <person name="Pearlman R.E."/>
            <person name="Karrer K.M."/>
            <person name="Sun L."/>
            <person name="Manning G."/>
            <person name="Elde N.C."/>
            <person name="Turkewitz A.P."/>
            <person name="Asai D.J."/>
            <person name="Wilkes D.E."/>
            <person name="Wang Y."/>
            <person name="Cai H."/>
            <person name="Collins K."/>
            <person name="Stewart B.A."/>
            <person name="Lee S.R."/>
            <person name="Wilamowska K."/>
            <person name="Weinberg Z."/>
            <person name="Ruzzo W.L."/>
            <person name="Wloga D."/>
            <person name="Gaertig J."/>
            <person name="Frankel J."/>
            <person name="Tsao C.-C."/>
            <person name="Gorovsky M.A."/>
            <person name="Keeling P.J."/>
            <person name="Waller R.F."/>
            <person name="Patron N.J."/>
            <person name="Cherry J.M."/>
            <person name="Stover N.A."/>
            <person name="Krieger C.J."/>
            <person name="del Toro C."/>
            <person name="Ryder H.F."/>
            <person name="Williamson S.C."/>
            <person name="Barbeau R.A."/>
            <person name="Hamilton E.P."/>
            <person name="Orias E."/>
        </authorList>
    </citation>
    <scope>NUCLEOTIDE SEQUENCE [LARGE SCALE GENOMIC DNA]</scope>
    <source>
        <strain evidence="3">SB210</strain>
    </source>
</reference>
<sequence>MKKFGRNFIKDFDLFAKPFSFFVGNKKSKSTLIGGFLSLMIIGVSIYYFYYLMDLYFSNKIEPKITENFKIESNLSSIHIQESFFIIEMLINGQPLKQYEQQVNKVYLNYSINYEQYYANGTSQITSLPISQCTDSNFTGYLCIDQSAFQQSLDIYNNPVAQVSSDYAININPCDNSTIPNCATYDEIYELIFQPQNYFQIFTKIKQYNTNTRQFEDGYKSEYFYFDPYMVTYTRMDLVIATTTLTQGIVFQTTTKNDNIYNYQRLDTYFTKQGIQQRMAISGLAYIVYELNQVHNYFQIQEPMVTELLAQFMSIFNTLLIIGFLARLLAESHIVEDMNNILLKEYYKRTALRLVQRQQLKKAFQAIEKAEPSAQAQIIQSFNSMSKVQVLKEPSPEQQKSKLFVEINKEISDTNFSEQLSKYFNLGIKDRIKHFICSIFARNHKVDEKKDPNSDSILYANLLKQSLKRINIFEVYKDLIKIKMAIKLIMTKEQYAAMQFCGSDMCSEDQEIKVDQNKEQTKIQENENIGQRKISINNINLSQKNFNCVLSPDIRQSKKILSAFSKEKNNENSSQTIQKNKMTKFSLNSNQSLHQNCQSQNQVGKQFFSKQNQNRSKNFSDSEIILFSRRDQQTIASKNQVLDSINNLPFILPTSPKKQTSNYQERDNIQNLKCQGDQNVINNDNLSSNTSLEEQQKTKEIFQQNEIQNLKSHLVEMDKIESDLKEQEKYLNQFLIKMKNQNQNTINPVDQHIFQSLLINDQQQNKIFNFSNLQNVNLEKNLSIDFQPRLSKLLIDFQKNQNKTRSQII</sequence>
<dbReference type="HOGENOM" id="CLU_018754_0_0_1"/>
<dbReference type="GeneID" id="7827099"/>
<dbReference type="GO" id="GO:0005634">
    <property type="term" value="C:nucleus"/>
    <property type="evidence" value="ECO:0007669"/>
    <property type="project" value="TreeGrafter"/>
</dbReference>
<dbReference type="RefSeq" id="XP_001014906.1">
    <property type="nucleotide sequence ID" value="XM_001014906.1"/>
</dbReference>
<evidence type="ECO:0000313" key="2">
    <source>
        <dbReference type="EMBL" id="EAR94716.1"/>
    </source>
</evidence>
<evidence type="ECO:0000313" key="3">
    <source>
        <dbReference type="Proteomes" id="UP000009168"/>
    </source>
</evidence>
<dbReference type="EMBL" id="GG662712">
    <property type="protein sequence ID" value="EAR94716.1"/>
    <property type="molecule type" value="Genomic_DNA"/>
</dbReference>
<dbReference type="GO" id="GO:0007131">
    <property type="term" value="P:reciprocal meiotic recombination"/>
    <property type="evidence" value="ECO:0007669"/>
    <property type="project" value="TreeGrafter"/>
</dbReference>
<dbReference type="PANTHER" id="PTHR31398:SF0">
    <property type="entry name" value="MEIOTIC NUCLEAR DIVISION PROTEIN 1 HOMOLOG"/>
    <property type="match status" value="1"/>
</dbReference>
<keyword evidence="1" id="KW-1133">Transmembrane helix</keyword>
<keyword evidence="3" id="KW-1185">Reference proteome</keyword>
<dbReference type="PANTHER" id="PTHR31398">
    <property type="entry name" value="MEIOTIC NUCLEAR DIVISION PROTEIN 1 HOMOLOG"/>
    <property type="match status" value="1"/>
</dbReference>
<evidence type="ECO:0000256" key="1">
    <source>
        <dbReference type="SAM" id="Phobius"/>
    </source>
</evidence>
<feature type="transmembrane region" description="Helical" evidence="1">
    <location>
        <begin position="32"/>
        <end position="53"/>
    </location>
</feature>
<dbReference type="KEGG" id="tet:TTHERM_00052100"/>
<dbReference type="InParanoid" id="Q23CY0"/>
<dbReference type="OrthoDB" id="290191at2759"/>
<accession>Q23CY0</accession>
<name>Q23CY0_TETTS</name>
<gene>
    <name evidence="2" type="ORF">TTHERM_00052100</name>
</gene>
<proteinExistence type="predicted"/>
<organism evidence="2 3">
    <name type="scientific">Tetrahymena thermophila (strain SB210)</name>
    <dbReference type="NCBI Taxonomy" id="312017"/>
    <lineage>
        <taxon>Eukaryota</taxon>
        <taxon>Sar</taxon>
        <taxon>Alveolata</taxon>
        <taxon>Ciliophora</taxon>
        <taxon>Intramacronucleata</taxon>
        <taxon>Oligohymenophorea</taxon>
        <taxon>Hymenostomatida</taxon>
        <taxon>Tetrahymenina</taxon>
        <taxon>Tetrahymenidae</taxon>
        <taxon>Tetrahymena</taxon>
    </lineage>
</organism>
<dbReference type="AlphaFoldDB" id="Q23CY0"/>